<keyword evidence="3" id="KW-1015">Disulfide bond</keyword>
<keyword evidence="2" id="KW-0964">Secreted</keyword>
<evidence type="ECO:0000256" key="3">
    <source>
        <dbReference type="ARBA" id="ARBA00023157"/>
    </source>
</evidence>
<reference evidence="5" key="1">
    <citation type="submission" date="2014-05" db="EMBL/GenBank/DDBJ databases">
        <title>The extremes of toxin expression variation revealed in two sympatric snake species.</title>
        <authorList>
            <person name="Margres M.J."/>
            <person name="Wray K.P."/>
            <person name="McGivern J.J."/>
            <person name="Seavy M."/>
            <person name="Sanader D."/>
            <person name="Facente J."/>
            <person name="Rokyta D.R."/>
        </authorList>
    </citation>
    <scope>NUCLEOTIDE SEQUENCE</scope>
</reference>
<dbReference type="Pfam" id="PF21947">
    <property type="entry name" value="Toxin_cobra-type"/>
    <property type="match status" value="1"/>
</dbReference>
<feature type="chain" id="PRO_5010617339" evidence="4">
    <location>
        <begin position="22"/>
        <end position="88"/>
    </location>
</feature>
<evidence type="ECO:0000256" key="2">
    <source>
        <dbReference type="ARBA" id="ARBA00022525"/>
    </source>
</evidence>
<dbReference type="GO" id="GO:0005576">
    <property type="term" value="C:extracellular region"/>
    <property type="evidence" value="ECO:0007669"/>
    <property type="project" value="UniProtKB-SubCell"/>
</dbReference>
<dbReference type="EMBL" id="GBEW01001276">
    <property type="protein sequence ID" value="JAI09089.1"/>
    <property type="molecule type" value="mRNA"/>
</dbReference>
<evidence type="ECO:0000313" key="5">
    <source>
        <dbReference type="EMBL" id="JAI09089.1"/>
    </source>
</evidence>
<evidence type="ECO:0000256" key="1">
    <source>
        <dbReference type="ARBA" id="ARBA00004613"/>
    </source>
</evidence>
<dbReference type="GO" id="GO:0090729">
    <property type="term" value="F:toxin activity"/>
    <property type="evidence" value="ECO:0007669"/>
    <property type="project" value="InterPro"/>
</dbReference>
<sequence length="88" mass="9889">MKILLLTMAMVGFMCLESVHTRICIGLGRWLYVSPVKCLEGENLCYSAFKMNPVFGIEQIRGCTKDCTYPEPVLSIECCSTDKCNDLL</sequence>
<dbReference type="InterPro" id="IPR003571">
    <property type="entry name" value="Snake_3FTx"/>
</dbReference>
<dbReference type="InterPro" id="IPR054131">
    <property type="entry name" value="Toxin_cobra-type"/>
</dbReference>
<comment type="subcellular location">
    <subcellularLocation>
        <location evidence="1">Secreted</location>
    </subcellularLocation>
</comment>
<dbReference type="EMBL" id="GDBF01000008">
    <property type="protein sequence ID" value="JAS05078.1"/>
    <property type="molecule type" value="Transcribed_RNA"/>
</dbReference>
<organism evidence="5">
    <name type="scientific">Micrurus fulvius</name>
    <name type="common">Eastern coral snake</name>
    <name type="synonym">Coluber fulvius</name>
    <dbReference type="NCBI Taxonomy" id="8637"/>
    <lineage>
        <taxon>Eukaryota</taxon>
        <taxon>Metazoa</taxon>
        <taxon>Chordata</taxon>
        <taxon>Craniata</taxon>
        <taxon>Vertebrata</taxon>
        <taxon>Euteleostomi</taxon>
        <taxon>Lepidosauria</taxon>
        <taxon>Squamata</taxon>
        <taxon>Bifurcata</taxon>
        <taxon>Unidentata</taxon>
        <taxon>Episquamata</taxon>
        <taxon>Toxicofera</taxon>
        <taxon>Serpentes</taxon>
        <taxon>Colubroidea</taxon>
        <taxon>Elapidae</taxon>
        <taxon>Elapinae</taxon>
        <taxon>Micrurus</taxon>
    </lineage>
</organism>
<accession>A0A0F7Z3S3</accession>
<dbReference type="SUPFAM" id="SSF57302">
    <property type="entry name" value="Snake toxin-like"/>
    <property type="match status" value="1"/>
</dbReference>
<name>A0A0F7Z3S3_MICFL</name>
<evidence type="ECO:0000256" key="4">
    <source>
        <dbReference type="SAM" id="SignalP"/>
    </source>
</evidence>
<keyword evidence="4" id="KW-0732">Signal</keyword>
<dbReference type="Gene3D" id="2.10.60.10">
    <property type="entry name" value="CD59"/>
    <property type="match status" value="1"/>
</dbReference>
<proteinExistence type="evidence at transcript level"/>
<dbReference type="AlphaFoldDB" id="A0A0F7Z3S3"/>
<evidence type="ECO:0000313" key="6">
    <source>
        <dbReference type="EMBL" id="JAS05078.1"/>
    </source>
</evidence>
<dbReference type="InterPro" id="IPR045860">
    <property type="entry name" value="Snake_toxin-like_sf"/>
</dbReference>
<feature type="signal peptide" evidence="4">
    <location>
        <begin position="1"/>
        <end position="21"/>
    </location>
</feature>
<protein>
    <submittedName>
        <fullName evidence="5">Three-finger toxin 1</fullName>
    </submittedName>
</protein>
<reference evidence="6" key="2">
    <citation type="journal article" date="2015" name="G3 (Bethesda)">
        <title>Post-transcriptional mechanisms contribute little to phenotypic variation in snake venoms.</title>
        <authorList>
            <person name="Rokyta D.R."/>
            <person name="Margres M.J."/>
            <person name="Calvin K."/>
        </authorList>
    </citation>
    <scope>NUCLEOTIDE SEQUENCE</scope>
</reference>
<dbReference type="CDD" id="cd00206">
    <property type="entry name" value="TFP_snake_toxin"/>
    <property type="match status" value="1"/>
</dbReference>